<dbReference type="PANTHER" id="PTHR42103:SF2">
    <property type="entry name" value="AB HYDROLASE-1 DOMAIN-CONTAINING PROTEIN"/>
    <property type="match status" value="1"/>
</dbReference>
<dbReference type="SUPFAM" id="SSF53474">
    <property type="entry name" value="alpha/beta-Hydrolases"/>
    <property type="match status" value="1"/>
</dbReference>
<reference evidence="2 3" key="1">
    <citation type="submission" date="2015-07" db="EMBL/GenBank/DDBJ databases">
        <authorList>
            <person name="Cajimat M.N.B."/>
            <person name="Milazzo M.L."/>
            <person name="Fulhorst C.F."/>
        </authorList>
    </citation>
    <scope>NUCLEOTIDE SEQUENCE [LARGE SCALE GENOMIC DNA]</scope>
    <source>
        <strain evidence="2">Single colony</strain>
    </source>
</reference>
<dbReference type="Proteomes" id="UP000199069">
    <property type="component" value="Unassembled WGS sequence"/>
</dbReference>
<evidence type="ECO:0000259" key="1">
    <source>
        <dbReference type="Pfam" id="PF02129"/>
    </source>
</evidence>
<dbReference type="Gene3D" id="3.40.50.1820">
    <property type="entry name" value="alpha/beta hydrolase"/>
    <property type="match status" value="1"/>
</dbReference>
<dbReference type="GO" id="GO:0016787">
    <property type="term" value="F:hydrolase activity"/>
    <property type="evidence" value="ECO:0007669"/>
    <property type="project" value="UniProtKB-KW"/>
</dbReference>
<organism evidence="2 3">
    <name type="scientific">Rhodotorula toruloides</name>
    <name type="common">Yeast</name>
    <name type="synonym">Rhodosporidium toruloides</name>
    <dbReference type="NCBI Taxonomy" id="5286"/>
    <lineage>
        <taxon>Eukaryota</taxon>
        <taxon>Fungi</taxon>
        <taxon>Dikarya</taxon>
        <taxon>Basidiomycota</taxon>
        <taxon>Pucciniomycotina</taxon>
        <taxon>Microbotryomycetes</taxon>
        <taxon>Sporidiobolales</taxon>
        <taxon>Sporidiobolaceae</taxon>
        <taxon>Rhodotorula</taxon>
    </lineage>
</organism>
<dbReference type="EMBL" id="CWKI01000001">
    <property type="protein sequence ID" value="CTR04249.1"/>
    <property type="molecule type" value="Genomic_DNA"/>
</dbReference>
<feature type="domain" description="Xaa-Pro dipeptidyl-peptidase-like" evidence="1">
    <location>
        <begin position="46"/>
        <end position="107"/>
    </location>
</feature>
<keyword evidence="3" id="KW-1185">Reference proteome</keyword>
<dbReference type="Pfam" id="PF02129">
    <property type="entry name" value="Peptidase_S15"/>
    <property type="match status" value="1"/>
</dbReference>
<evidence type="ECO:0000313" key="3">
    <source>
        <dbReference type="Proteomes" id="UP000199069"/>
    </source>
</evidence>
<dbReference type="AlphaFoldDB" id="A0A0K3C3U6"/>
<gene>
    <name evidence="2" type="primary">FGENESH: predicted gene_1.110</name>
    <name evidence="2" type="ORF">BN2166_0001100</name>
</gene>
<keyword evidence="2" id="KW-0378">Hydrolase</keyword>
<dbReference type="InterPro" id="IPR000383">
    <property type="entry name" value="Xaa-Pro-like_dom"/>
</dbReference>
<sequence length="275" mass="29912">MTSRTSFVRAGIHQIAPNGPRLSYLLHQPSSSVEGTARPRTTRAALIAHPFGRLGGRKEDHVVAAIAELLADEGYAVIRYDARGAGESEGSASWTGATEAEDYRQLVHDLVLPLLFPPETGSAPADSPPVEGELLLCGYSFGSLAASACPPPSPPPSHPHARLTTSYLLISYPLSVIWALTLFRSGPFTTALRETVERGDERVLAIFGDRDQFSAVEKLRKWAGELETVAEGSGNKTWQAVEIEGADHFWLDRAPKIELLETVRAWVHRKPATQL</sequence>
<evidence type="ECO:0000313" key="2">
    <source>
        <dbReference type="EMBL" id="CTR04249.1"/>
    </source>
</evidence>
<protein>
    <submittedName>
        <fullName evidence="2">BY PROTMAP: gi|472586019|gb|EMS23561.1| alpha/beta hydrolase, N-terminal domain protein [Rhodosporidium toruloides NP11] gi|647395579|emb|CDR37105.1| RHTO0S02e10836g1_1 [Rhodosporidium toruloides]</fullName>
    </submittedName>
</protein>
<accession>A0A0K3C3U6</accession>
<proteinExistence type="predicted"/>
<dbReference type="OMA" id="QVTDIIC"/>
<dbReference type="STRING" id="5286.A0A0K3C3U6"/>
<name>A0A0K3C3U6_RHOTO</name>
<dbReference type="InterPro" id="IPR029058">
    <property type="entry name" value="AB_hydrolase_fold"/>
</dbReference>
<dbReference type="PANTHER" id="PTHR42103">
    <property type="entry name" value="ALPHA/BETA-HYDROLASES SUPERFAMILY PROTEIN"/>
    <property type="match status" value="1"/>
</dbReference>